<dbReference type="Pfam" id="PF01590">
    <property type="entry name" value="GAF"/>
    <property type="match status" value="1"/>
</dbReference>
<evidence type="ECO:0000256" key="3">
    <source>
        <dbReference type="ARBA" id="ARBA00034247"/>
    </source>
</evidence>
<dbReference type="FunFam" id="3.30.70.270:FF:000001">
    <property type="entry name" value="Diguanylate cyclase domain protein"/>
    <property type="match status" value="1"/>
</dbReference>
<dbReference type="Proteomes" id="UP001304419">
    <property type="component" value="Chromosome 1"/>
</dbReference>
<gene>
    <name evidence="5" type="ORF">F9Y85_19075</name>
    <name evidence="6" type="ORF">R5H13_02935</name>
</gene>
<dbReference type="EMBL" id="CP137578">
    <property type="protein sequence ID" value="WOX29245.1"/>
    <property type="molecule type" value="Genomic_DNA"/>
</dbReference>
<evidence type="ECO:0000256" key="1">
    <source>
        <dbReference type="ARBA" id="ARBA00001946"/>
    </source>
</evidence>
<dbReference type="GO" id="GO:0052621">
    <property type="term" value="F:diguanylate cyclase activity"/>
    <property type="evidence" value="ECO:0007669"/>
    <property type="project" value="UniProtKB-EC"/>
</dbReference>
<proteinExistence type="predicted"/>
<name>A0A8I2KMK1_9GAMM</name>
<sequence length="347" mass="38983">MLKNFSNVTQRLRRLSSQELDVSGTFQSFLIDLLDEGKLTLDVTRVSVWLFDDLDKPSELINVANTDWQGDELPVQLPALTYENFPAYFSAINSGQSIDANDAAADPRTSEFQECYLTPNHIMTMLDTVIFKNGIPHGVVCCEGNNGVRTWHKDEIAFAEMIADCCSRRLLVKELWQLQLQLTDMAFKDPLTGLSNRRFLMDNAKREISRHARFDHPFSMMMLDIDHFKKINDNHGHETGDLVLKSFAEICVNTLRLEDCMCRLGGEEFIVLLPNTPVNSAMVIAERLRQEIEQSVISTPSGEITITSSFGVAEVNTNLPFGHSLKAVDHAVYQAKAAGRNCVIPAQ</sequence>
<dbReference type="GeneID" id="98334590"/>
<dbReference type="InterPro" id="IPR050469">
    <property type="entry name" value="Diguanylate_Cyclase"/>
</dbReference>
<accession>A0A8I2KMK1</accession>
<dbReference type="CDD" id="cd01949">
    <property type="entry name" value="GGDEF"/>
    <property type="match status" value="1"/>
</dbReference>
<dbReference type="NCBIfam" id="TIGR00254">
    <property type="entry name" value="GGDEF"/>
    <property type="match status" value="1"/>
</dbReference>
<evidence type="ECO:0000313" key="8">
    <source>
        <dbReference type="Proteomes" id="UP001304419"/>
    </source>
</evidence>
<keyword evidence="6" id="KW-0808">Transferase</keyword>
<keyword evidence="8" id="KW-1185">Reference proteome</keyword>
<dbReference type="InterPro" id="IPR003018">
    <property type="entry name" value="GAF"/>
</dbReference>
<comment type="cofactor">
    <cofactor evidence="1">
        <name>Mg(2+)</name>
        <dbReference type="ChEBI" id="CHEBI:18420"/>
    </cofactor>
</comment>
<keyword evidence="6" id="KW-0548">Nucleotidyltransferase</keyword>
<evidence type="ECO:0000256" key="2">
    <source>
        <dbReference type="ARBA" id="ARBA00012528"/>
    </source>
</evidence>
<evidence type="ECO:0000313" key="5">
    <source>
        <dbReference type="EMBL" id="NLR23375.1"/>
    </source>
</evidence>
<reference evidence="5" key="1">
    <citation type="submission" date="2019-10" db="EMBL/GenBank/DDBJ databases">
        <authorList>
            <person name="Paulsen S."/>
        </authorList>
    </citation>
    <scope>NUCLEOTIDE SEQUENCE</scope>
    <source>
        <strain evidence="5">LMG 19692</strain>
    </source>
</reference>
<evidence type="ECO:0000313" key="7">
    <source>
        <dbReference type="Proteomes" id="UP000646877"/>
    </source>
</evidence>
<evidence type="ECO:0000259" key="4">
    <source>
        <dbReference type="PROSITE" id="PS50887"/>
    </source>
</evidence>
<reference evidence="6 8" key="2">
    <citation type="submission" date="2023-10" db="EMBL/GenBank/DDBJ databases">
        <title>To unveil natural product biosynthetic capacity in Pseudoalteromonas.</title>
        <authorList>
            <person name="Wang J."/>
        </authorList>
    </citation>
    <scope>NUCLEOTIDE SEQUENCE [LARGE SCALE GENOMIC DNA]</scope>
    <source>
        <strain evidence="6 8">DSM 15914</strain>
    </source>
</reference>
<feature type="domain" description="GGDEF" evidence="4">
    <location>
        <begin position="216"/>
        <end position="347"/>
    </location>
</feature>
<dbReference type="InterPro" id="IPR043128">
    <property type="entry name" value="Rev_trsase/Diguanyl_cyclase"/>
</dbReference>
<dbReference type="EMBL" id="WEIA01000015">
    <property type="protein sequence ID" value="NLR23375.1"/>
    <property type="molecule type" value="Genomic_DNA"/>
</dbReference>
<dbReference type="EC" id="2.7.7.65" evidence="2"/>
<dbReference type="Gene3D" id="3.30.450.40">
    <property type="match status" value="1"/>
</dbReference>
<dbReference type="Gene3D" id="3.30.70.270">
    <property type="match status" value="1"/>
</dbReference>
<dbReference type="RefSeq" id="WP_130126867.1">
    <property type="nucleotide sequence ID" value="NZ_CBCSDF010000019.1"/>
</dbReference>
<dbReference type="PROSITE" id="PS50887">
    <property type="entry name" value="GGDEF"/>
    <property type="match status" value="1"/>
</dbReference>
<dbReference type="PANTHER" id="PTHR45138">
    <property type="entry name" value="REGULATORY COMPONENTS OF SENSORY TRANSDUCTION SYSTEM"/>
    <property type="match status" value="1"/>
</dbReference>
<dbReference type="SUPFAM" id="SSF55073">
    <property type="entry name" value="Nucleotide cyclase"/>
    <property type="match status" value="1"/>
</dbReference>
<evidence type="ECO:0000313" key="6">
    <source>
        <dbReference type="EMBL" id="WOX29245.1"/>
    </source>
</evidence>
<dbReference type="InterPro" id="IPR029787">
    <property type="entry name" value="Nucleotide_cyclase"/>
</dbReference>
<dbReference type="InterPro" id="IPR029016">
    <property type="entry name" value="GAF-like_dom_sf"/>
</dbReference>
<protein>
    <recommendedName>
        <fullName evidence="2">diguanylate cyclase</fullName>
        <ecNumber evidence="2">2.7.7.65</ecNumber>
    </recommendedName>
</protein>
<dbReference type="InterPro" id="IPR000160">
    <property type="entry name" value="GGDEF_dom"/>
</dbReference>
<organism evidence="5 7">
    <name type="scientific">Pseudoalteromonas maricaloris</name>
    <dbReference type="NCBI Taxonomy" id="184924"/>
    <lineage>
        <taxon>Bacteria</taxon>
        <taxon>Pseudomonadati</taxon>
        <taxon>Pseudomonadota</taxon>
        <taxon>Gammaproteobacteria</taxon>
        <taxon>Alteromonadales</taxon>
        <taxon>Pseudoalteromonadaceae</taxon>
        <taxon>Pseudoalteromonas</taxon>
    </lineage>
</organism>
<dbReference type="AlphaFoldDB" id="A0A8I2KMK1"/>
<dbReference type="SMART" id="SM00267">
    <property type="entry name" value="GGDEF"/>
    <property type="match status" value="1"/>
</dbReference>
<dbReference type="PANTHER" id="PTHR45138:SF9">
    <property type="entry name" value="DIGUANYLATE CYCLASE DGCM-RELATED"/>
    <property type="match status" value="1"/>
</dbReference>
<dbReference type="Pfam" id="PF00990">
    <property type="entry name" value="GGDEF"/>
    <property type="match status" value="1"/>
</dbReference>
<dbReference type="Proteomes" id="UP000646877">
    <property type="component" value="Unassembled WGS sequence"/>
</dbReference>
<dbReference type="SUPFAM" id="SSF55781">
    <property type="entry name" value="GAF domain-like"/>
    <property type="match status" value="1"/>
</dbReference>
<comment type="catalytic activity">
    <reaction evidence="3">
        <text>2 GTP = 3',3'-c-di-GMP + 2 diphosphate</text>
        <dbReference type="Rhea" id="RHEA:24898"/>
        <dbReference type="ChEBI" id="CHEBI:33019"/>
        <dbReference type="ChEBI" id="CHEBI:37565"/>
        <dbReference type="ChEBI" id="CHEBI:58805"/>
        <dbReference type="EC" id="2.7.7.65"/>
    </reaction>
</comment>